<dbReference type="InterPro" id="IPR032675">
    <property type="entry name" value="LRR_dom_sf"/>
</dbReference>
<reference evidence="2" key="1">
    <citation type="journal article" date="2020" name="Fungal Divers.">
        <title>Resolving the Mortierellaceae phylogeny through synthesis of multi-gene phylogenetics and phylogenomics.</title>
        <authorList>
            <person name="Vandepol N."/>
            <person name="Liber J."/>
            <person name="Desiro A."/>
            <person name="Na H."/>
            <person name="Kennedy M."/>
            <person name="Barry K."/>
            <person name="Grigoriev I.V."/>
            <person name="Miller A.N."/>
            <person name="O'Donnell K."/>
            <person name="Stajich J.E."/>
            <person name="Bonito G."/>
        </authorList>
    </citation>
    <scope>NUCLEOTIDE SEQUENCE</scope>
    <source>
        <strain evidence="2">REB-010B</strain>
    </source>
</reference>
<protein>
    <submittedName>
        <fullName evidence="2">Uncharacterized protein</fullName>
    </submittedName>
</protein>
<dbReference type="Gene3D" id="3.80.10.10">
    <property type="entry name" value="Ribonuclease Inhibitor"/>
    <property type="match status" value="2"/>
</dbReference>
<feature type="compositionally biased region" description="Acidic residues" evidence="1">
    <location>
        <begin position="209"/>
        <end position="224"/>
    </location>
</feature>
<gene>
    <name evidence="2" type="ORF">BGZ99_005953</name>
</gene>
<feature type="region of interest" description="Disordered" evidence="1">
    <location>
        <begin position="128"/>
        <end position="161"/>
    </location>
</feature>
<evidence type="ECO:0000256" key="1">
    <source>
        <dbReference type="SAM" id="MobiDB-lite"/>
    </source>
</evidence>
<dbReference type="GO" id="GO:0031146">
    <property type="term" value="P:SCF-dependent proteasomal ubiquitin-dependent protein catabolic process"/>
    <property type="evidence" value="ECO:0007669"/>
    <property type="project" value="TreeGrafter"/>
</dbReference>
<dbReference type="InterPro" id="IPR006553">
    <property type="entry name" value="Leu-rich_rpt_Cys-con_subtyp"/>
</dbReference>
<sequence>MNNPTLDLYTPVGALVETIDLSMLPHRWDEIHIGHIQSLVAGCPFVSTLNLSTCLQLRDNAVQIIVEELGPRQLKSLVLSGCTRISDLAVLSICAHAARLENLELSACDRISDISVLELGSATVAWASDQSDSGTSQAGDHRIPGQDVDRESKPPQGVSRSIRSLDLSHCTRITDTGIRGLRMGATQLTSLNLEGCFGVVSGYDGLDLGDWEDLEDTDSEEDMGSDPGTASDQEEEH</sequence>
<dbReference type="AlphaFoldDB" id="A0A9P6REN1"/>
<dbReference type="SUPFAM" id="SSF52047">
    <property type="entry name" value="RNI-like"/>
    <property type="match status" value="1"/>
</dbReference>
<dbReference type="OrthoDB" id="421226at2759"/>
<keyword evidence="3" id="KW-1185">Reference proteome</keyword>
<dbReference type="EMBL" id="JAAAIP010000397">
    <property type="protein sequence ID" value="KAG0317923.1"/>
    <property type="molecule type" value="Genomic_DNA"/>
</dbReference>
<proteinExistence type="predicted"/>
<feature type="region of interest" description="Disordered" evidence="1">
    <location>
        <begin position="209"/>
        <end position="237"/>
    </location>
</feature>
<accession>A0A9P6REN1</accession>
<feature type="compositionally biased region" description="Polar residues" evidence="1">
    <location>
        <begin position="128"/>
        <end position="138"/>
    </location>
</feature>
<dbReference type="Proteomes" id="UP000738325">
    <property type="component" value="Unassembled WGS sequence"/>
</dbReference>
<dbReference type="PANTHER" id="PTHR13318">
    <property type="entry name" value="PARTNER OF PAIRED, ISOFORM B-RELATED"/>
    <property type="match status" value="1"/>
</dbReference>
<dbReference type="GO" id="GO:0019005">
    <property type="term" value="C:SCF ubiquitin ligase complex"/>
    <property type="evidence" value="ECO:0007669"/>
    <property type="project" value="TreeGrafter"/>
</dbReference>
<dbReference type="SMART" id="SM00367">
    <property type="entry name" value="LRR_CC"/>
    <property type="match status" value="4"/>
</dbReference>
<organism evidence="2 3">
    <name type="scientific">Dissophora globulifera</name>
    <dbReference type="NCBI Taxonomy" id="979702"/>
    <lineage>
        <taxon>Eukaryota</taxon>
        <taxon>Fungi</taxon>
        <taxon>Fungi incertae sedis</taxon>
        <taxon>Mucoromycota</taxon>
        <taxon>Mortierellomycotina</taxon>
        <taxon>Mortierellomycetes</taxon>
        <taxon>Mortierellales</taxon>
        <taxon>Mortierellaceae</taxon>
        <taxon>Dissophora</taxon>
    </lineage>
</organism>
<evidence type="ECO:0000313" key="2">
    <source>
        <dbReference type="EMBL" id="KAG0317923.1"/>
    </source>
</evidence>
<name>A0A9P6REN1_9FUNG</name>
<comment type="caution">
    <text evidence="2">The sequence shown here is derived from an EMBL/GenBank/DDBJ whole genome shotgun (WGS) entry which is preliminary data.</text>
</comment>
<dbReference type="Pfam" id="PF13516">
    <property type="entry name" value="LRR_6"/>
    <property type="match status" value="1"/>
</dbReference>
<dbReference type="InterPro" id="IPR001611">
    <property type="entry name" value="Leu-rich_rpt"/>
</dbReference>
<evidence type="ECO:0000313" key="3">
    <source>
        <dbReference type="Proteomes" id="UP000738325"/>
    </source>
</evidence>
<feature type="compositionally biased region" description="Basic and acidic residues" evidence="1">
    <location>
        <begin position="139"/>
        <end position="153"/>
    </location>
</feature>